<evidence type="ECO:0000313" key="3">
    <source>
        <dbReference type="Proteomes" id="UP000297245"/>
    </source>
</evidence>
<dbReference type="Proteomes" id="UP000297245">
    <property type="component" value="Unassembled WGS sequence"/>
</dbReference>
<sequence length="155" mass="17767">NKKRIDLGNHVVLLFGDLGVGERVESLLRSRSEEKTRWRKVQGLVYVLGLFHVKMACADAVWRTFIEPARARNESDDYSLMANIKVLRPRETGKISSKPGFRRMHEVIQHSGIVMRLDCWRLEIGKISSDWSSLDDYAKSEPTWDELKAKAAIPS</sequence>
<keyword evidence="3" id="KW-1185">Reference proteome</keyword>
<name>A0A4S8KY16_DENBC</name>
<dbReference type="AlphaFoldDB" id="A0A4S8KY16"/>
<dbReference type="Pfam" id="PF20231">
    <property type="entry name" value="DUF6589"/>
    <property type="match status" value="1"/>
</dbReference>
<feature type="non-terminal residue" evidence="2">
    <location>
        <position position="1"/>
    </location>
</feature>
<feature type="domain" description="DUF6589" evidence="1">
    <location>
        <begin position="8"/>
        <end position="151"/>
    </location>
</feature>
<organism evidence="2 3">
    <name type="scientific">Dendrothele bispora (strain CBS 962.96)</name>
    <dbReference type="NCBI Taxonomy" id="1314807"/>
    <lineage>
        <taxon>Eukaryota</taxon>
        <taxon>Fungi</taxon>
        <taxon>Dikarya</taxon>
        <taxon>Basidiomycota</taxon>
        <taxon>Agaricomycotina</taxon>
        <taxon>Agaricomycetes</taxon>
        <taxon>Agaricomycetidae</taxon>
        <taxon>Agaricales</taxon>
        <taxon>Agaricales incertae sedis</taxon>
        <taxon>Dendrothele</taxon>
    </lineage>
</organism>
<dbReference type="OrthoDB" id="4743193at2759"/>
<dbReference type="EMBL" id="ML179859">
    <property type="protein sequence ID" value="THU80914.1"/>
    <property type="molecule type" value="Genomic_DNA"/>
</dbReference>
<reference evidence="2 3" key="1">
    <citation type="journal article" date="2019" name="Nat. Ecol. Evol.">
        <title>Megaphylogeny resolves global patterns of mushroom evolution.</title>
        <authorList>
            <person name="Varga T."/>
            <person name="Krizsan K."/>
            <person name="Foldi C."/>
            <person name="Dima B."/>
            <person name="Sanchez-Garcia M."/>
            <person name="Sanchez-Ramirez S."/>
            <person name="Szollosi G.J."/>
            <person name="Szarkandi J.G."/>
            <person name="Papp V."/>
            <person name="Albert L."/>
            <person name="Andreopoulos W."/>
            <person name="Angelini C."/>
            <person name="Antonin V."/>
            <person name="Barry K.W."/>
            <person name="Bougher N.L."/>
            <person name="Buchanan P."/>
            <person name="Buyck B."/>
            <person name="Bense V."/>
            <person name="Catcheside P."/>
            <person name="Chovatia M."/>
            <person name="Cooper J."/>
            <person name="Damon W."/>
            <person name="Desjardin D."/>
            <person name="Finy P."/>
            <person name="Geml J."/>
            <person name="Haridas S."/>
            <person name="Hughes K."/>
            <person name="Justo A."/>
            <person name="Karasinski D."/>
            <person name="Kautmanova I."/>
            <person name="Kiss B."/>
            <person name="Kocsube S."/>
            <person name="Kotiranta H."/>
            <person name="LaButti K.M."/>
            <person name="Lechner B.E."/>
            <person name="Liimatainen K."/>
            <person name="Lipzen A."/>
            <person name="Lukacs Z."/>
            <person name="Mihaltcheva S."/>
            <person name="Morgado L.N."/>
            <person name="Niskanen T."/>
            <person name="Noordeloos M.E."/>
            <person name="Ohm R.A."/>
            <person name="Ortiz-Santana B."/>
            <person name="Ovrebo C."/>
            <person name="Racz N."/>
            <person name="Riley R."/>
            <person name="Savchenko A."/>
            <person name="Shiryaev A."/>
            <person name="Soop K."/>
            <person name="Spirin V."/>
            <person name="Szebenyi C."/>
            <person name="Tomsovsky M."/>
            <person name="Tulloss R.E."/>
            <person name="Uehling J."/>
            <person name="Grigoriev I.V."/>
            <person name="Vagvolgyi C."/>
            <person name="Papp T."/>
            <person name="Martin F.M."/>
            <person name="Miettinen O."/>
            <person name="Hibbett D.S."/>
            <person name="Nagy L.G."/>
        </authorList>
    </citation>
    <scope>NUCLEOTIDE SEQUENCE [LARGE SCALE GENOMIC DNA]</scope>
    <source>
        <strain evidence="2 3">CBS 962.96</strain>
    </source>
</reference>
<proteinExistence type="predicted"/>
<evidence type="ECO:0000313" key="2">
    <source>
        <dbReference type="EMBL" id="THU80914.1"/>
    </source>
</evidence>
<gene>
    <name evidence="2" type="ORF">K435DRAFT_694685</name>
</gene>
<accession>A0A4S8KY16</accession>
<protein>
    <recommendedName>
        <fullName evidence="1">DUF6589 domain-containing protein</fullName>
    </recommendedName>
</protein>
<dbReference type="InterPro" id="IPR046496">
    <property type="entry name" value="DUF6589"/>
</dbReference>
<evidence type="ECO:0000259" key="1">
    <source>
        <dbReference type="Pfam" id="PF20231"/>
    </source>
</evidence>